<protein>
    <submittedName>
        <fullName evidence="1">Uncharacterized protein</fullName>
    </submittedName>
</protein>
<gene>
    <name evidence="1" type="ORF">CG716_14130</name>
</gene>
<evidence type="ECO:0000313" key="1">
    <source>
        <dbReference type="EMBL" id="OYN78989.1"/>
    </source>
</evidence>
<organism evidence="1 2">
    <name type="scientific">Mycolicibacterium sphagni</name>
    <dbReference type="NCBI Taxonomy" id="1786"/>
    <lineage>
        <taxon>Bacteria</taxon>
        <taxon>Bacillati</taxon>
        <taxon>Actinomycetota</taxon>
        <taxon>Actinomycetes</taxon>
        <taxon>Mycobacteriales</taxon>
        <taxon>Mycobacteriaceae</taxon>
        <taxon>Mycolicibacterium</taxon>
    </lineage>
</organism>
<dbReference type="RefSeq" id="WP_094480540.1">
    <property type="nucleotide sequence ID" value="NZ_JACKSC010000007.1"/>
</dbReference>
<reference evidence="1 2" key="1">
    <citation type="submission" date="2017-07" db="EMBL/GenBank/DDBJ databases">
        <title>The new phylogeny of genus Mycobacterium.</title>
        <authorList>
            <person name="Tortoli E."/>
            <person name="Trovato A."/>
            <person name="Cirillo D.M."/>
        </authorList>
    </citation>
    <scope>NUCLEOTIDE SEQUENCE [LARGE SCALE GENOMIC DNA]</scope>
    <source>
        <strain evidence="1 2">ATCC 33027</strain>
    </source>
</reference>
<comment type="caution">
    <text evidence="1">The sequence shown here is derived from an EMBL/GenBank/DDBJ whole genome shotgun (WGS) entry which is preliminary data.</text>
</comment>
<evidence type="ECO:0000313" key="2">
    <source>
        <dbReference type="Proteomes" id="UP000216063"/>
    </source>
</evidence>
<name>A0A255DHN4_9MYCO</name>
<dbReference type="AlphaFoldDB" id="A0A255DHN4"/>
<dbReference type="EMBL" id="NOZR01000010">
    <property type="protein sequence ID" value="OYN78989.1"/>
    <property type="molecule type" value="Genomic_DNA"/>
</dbReference>
<sequence>MSGTDERQTLAEASEEKGWHRRELGRTDVYLRDRYRVRVIWQGSDTISGASLFDNEMYEGYTRDLARVRTWLKK</sequence>
<dbReference type="Proteomes" id="UP000216063">
    <property type="component" value="Unassembled WGS sequence"/>
</dbReference>
<keyword evidence="2" id="KW-1185">Reference proteome</keyword>
<proteinExistence type="predicted"/>
<accession>A0A255DHN4</accession>
<dbReference type="OrthoDB" id="4629960at2"/>